<evidence type="ECO:0000256" key="4">
    <source>
        <dbReference type="ARBA" id="ARBA00048772"/>
    </source>
</evidence>
<comment type="similarity">
    <text evidence="1 5">Belongs to the aspartate/ornithine carbamoyltransferase superfamily. OTCase family.</text>
</comment>
<feature type="binding site" evidence="5">
    <location>
        <begin position="57"/>
        <end position="60"/>
    </location>
    <ligand>
        <name>carbamoyl phosphate</name>
        <dbReference type="ChEBI" id="CHEBI:58228"/>
    </ligand>
</feature>
<name>A0ABX3L380_9PAST</name>
<comment type="subcellular location">
    <subcellularLocation>
        <location evidence="5">Cytoplasm</location>
    </subcellularLocation>
</comment>
<dbReference type="NCBIfam" id="TIGR00658">
    <property type="entry name" value="orni_carb_tr"/>
    <property type="match status" value="1"/>
</dbReference>
<feature type="domain" description="Aspartate/ornithine carbamoyltransferase Asp/Orn-binding" evidence="6">
    <location>
        <begin position="157"/>
        <end position="330"/>
    </location>
</feature>
<dbReference type="Gene3D" id="3.40.50.1370">
    <property type="entry name" value="Aspartate/ornithine carbamoyltransferase"/>
    <property type="match status" value="2"/>
</dbReference>
<feature type="binding site" evidence="5">
    <location>
        <position position="169"/>
    </location>
    <ligand>
        <name>L-ornithine</name>
        <dbReference type="ChEBI" id="CHEBI:46911"/>
    </ligand>
</feature>
<dbReference type="InterPro" id="IPR006130">
    <property type="entry name" value="Asp/Orn_carbamoylTrfase"/>
</dbReference>
<evidence type="ECO:0000313" key="8">
    <source>
        <dbReference type="EMBL" id="OOF71463.1"/>
    </source>
</evidence>
<feature type="binding site" evidence="5">
    <location>
        <begin position="237"/>
        <end position="238"/>
    </location>
    <ligand>
        <name>L-ornithine</name>
        <dbReference type="ChEBI" id="CHEBI:46911"/>
    </ligand>
</feature>
<dbReference type="InterPro" id="IPR002292">
    <property type="entry name" value="Orn/put_carbamltrans"/>
</dbReference>
<dbReference type="InterPro" id="IPR036901">
    <property type="entry name" value="Asp/Orn_carbamoylTrfase_sf"/>
</dbReference>
<feature type="binding site" evidence="5">
    <location>
        <begin position="275"/>
        <end position="276"/>
    </location>
    <ligand>
        <name>carbamoyl phosphate</name>
        <dbReference type="ChEBI" id="CHEBI:58228"/>
    </ligand>
</feature>
<keyword evidence="5" id="KW-0963">Cytoplasm</keyword>
<dbReference type="PROSITE" id="PS00097">
    <property type="entry name" value="CARBAMOYLTRANSFERASE"/>
    <property type="match status" value="1"/>
</dbReference>
<comment type="caution">
    <text evidence="8">The sequence shown here is derived from an EMBL/GenBank/DDBJ whole genome shotgun (WGS) entry which is preliminary data.</text>
</comment>
<evidence type="ECO:0000313" key="9">
    <source>
        <dbReference type="Proteomes" id="UP000188820"/>
    </source>
</evidence>
<evidence type="ECO:0000256" key="1">
    <source>
        <dbReference type="ARBA" id="ARBA00007805"/>
    </source>
</evidence>
<dbReference type="EMBL" id="MLAA01000001">
    <property type="protein sequence ID" value="OOF71463.1"/>
    <property type="molecule type" value="Genomic_DNA"/>
</dbReference>
<dbReference type="Proteomes" id="UP000188820">
    <property type="component" value="Unassembled WGS sequence"/>
</dbReference>
<evidence type="ECO:0000259" key="6">
    <source>
        <dbReference type="Pfam" id="PF00185"/>
    </source>
</evidence>
<feature type="binding site" evidence="5">
    <location>
        <position position="233"/>
    </location>
    <ligand>
        <name>L-ornithine</name>
        <dbReference type="ChEBI" id="CHEBI:46911"/>
    </ligand>
</feature>
<dbReference type="RefSeq" id="WP_077462158.1">
    <property type="nucleotide sequence ID" value="NZ_MLAA01000001.1"/>
</dbReference>
<dbReference type="Pfam" id="PF00185">
    <property type="entry name" value="OTCace"/>
    <property type="match status" value="1"/>
</dbReference>
<dbReference type="HAMAP" id="MF_01109">
    <property type="entry name" value="OTCase"/>
    <property type="match status" value="1"/>
</dbReference>
<dbReference type="PANTHER" id="PTHR45753">
    <property type="entry name" value="ORNITHINE CARBAMOYLTRANSFERASE, MITOCHONDRIAL"/>
    <property type="match status" value="1"/>
</dbReference>
<evidence type="ECO:0000256" key="2">
    <source>
        <dbReference type="ARBA" id="ARBA00013007"/>
    </source>
</evidence>
<gene>
    <name evidence="8" type="ORF">BKG89_00070</name>
</gene>
<feature type="binding site" evidence="5">
    <location>
        <position position="108"/>
    </location>
    <ligand>
        <name>carbamoyl phosphate</name>
        <dbReference type="ChEBI" id="CHEBI:58228"/>
    </ligand>
</feature>
<proteinExistence type="inferred from homology"/>
<protein>
    <recommendedName>
        <fullName evidence="2 5">Ornithine carbamoyltransferase</fullName>
        <shortName evidence="5">OTCase</shortName>
        <ecNumber evidence="2 5">2.1.3.3</ecNumber>
    </recommendedName>
</protein>
<dbReference type="SUPFAM" id="SSF53671">
    <property type="entry name" value="Aspartate/ornithine carbamoyltransferase"/>
    <property type="match status" value="1"/>
</dbReference>
<feature type="binding site" evidence="5">
    <location>
        <begin position="135"/>
        <end position="138"/>
    </location>
    <ligand>
        <name>carbamoyl phosphate</name>
        <dbReference type="ChEBI" id="CHEBI:58228"/>
    </ligand>
</feature>
<dbReference type="EC" id="2.1.3.3" evidence="2 5"/>
<evidence type="ECO:0000259" key="7">
    <source>
        <dbReference type="Pfam" id="PF02729"/>
    </source>
</evidence>
<dbReference type="PANTHER" id="PTHR45753:SF2">
    <property type="entry name" value="ORNITHINE CARBAMOYLTRANSFERASE"/>
    <property type="match status" value="1"/>
</dbReference>
<dbReference type="NCBIfam" id="NF003286">
    <property type="entry name" value="PRK04284.1"/>
    <property type="match status" value="1"/>
</dbReference>
<feature type="binding site" evidence="5">
    <location>
        <position position="320"/>
    </location>
    <ligand>
        <name>carbamoyl phosphate</name>
        <dbReference type="ChEBI" id="CHEBI:58228"/>
    </ligand>
</feature>
<keyword evidence="9" id="KW-1185">Reference proteome</keyword>
<accession>A0ABX3L380</accession>
<dbReference type="PRINTS" id="PR00100">
    <property type="entry name" value="AOTCASE"/>
</dbReference>
<dbReference type="InterPro" id="IPR024904">
    <property type="entry name" value="OTCase_ArgI"/>
</dbReference>
<reference evidence="8 9" key="1">
    <citation type="submission" date="2016-10" db="EMBL/GenBank/DDBJ databases">
        <title>Rodentibacter gen. nov. and new species.</title>
        <authorList>
            <person name="Christensen H."/>
        </authorList>
    </citation>
    <scope>NUCLEOTIDE SEQUENCE [LARGE SCALE GENOMIC DNA]</scope>
    <source>
        <strain evidence="8 9">1998236014</strain>
    </source>
</reference>
<feature type="domain" description="Aspartate/ornithine carbamoyltransferase carbamoyl-P binding" evidence="7">
    <location>
        <begin position="8"/>
        <end position="148"/>
    </location>
</feature>
<feature type="binding site" evidence="5">
    <location>
        <position position="84"/>
    </location>
    <ligand>
        <name>carbamoyl phosphate</name>
        <dbReference type="ChEBI" id="CHEBI:58228"/>
    </ligand>
</feature>
<dbReference type="InterPro" id="IPR006132">
    <property type="entry name" value="Asp/Orn_carbamoyltranf_P-bd"/>
</dbReference>
<evidence type="ECO:0000256" key="3">
    <source>
        <dbReference type="ARBA" id="ARBA00022679"/>
    </source>
</evidence>
<sequence>MPINLRNRHFLRLMDFTPREIQFLLELSAELKKAKYCGTEQPRLKGKNIALIFEKTSTRTRSSFEVAAFDQGANVSYIGPTGSQIGVKESMKDTARVLGRIYDGIQYRGYGQEQVEILAQYSGVPVWNGLTDDFHPTQILADFLTMLEHGEGKRLNQMKMAYLGDARNNMGNSFVEGAALMGVDLRLVGPKAFWPEQKLLDEVAEIAQKTGAKITCTENTEEGVKGVDFLYTDIWVSMGEPEEAWEQRINLMKPYQVNRELLALTGNPKVKFMHCLPAFHDENTVIGKEMAQRYGMNGLEVTDEVFESEASIVFDEAENRLHTIKAVMVATLGN</sequence>
<dbReference type="PRINTS" id="PR00102">
    <property type="entry name" value="OTCASE"/>
</dbReference>
<dbReference type="Pfam" id="PF02729">
    <property type="entry name" value="OTCace_N"/>
    <property type="match status" value="1"/>
</dbReference>
<organism evidence="8 9">
    <name type="scientific">Rodentibacter caecimuris</name>
    <dbReference type="NCBI Taxonomy" id="1796644"/>
    <lineage>
        <taxon>Bacteria</taxon>
        <taxon>Pseudomonadati</taxon>
        <taxon>Pseudomonadota</taxon>
        <taxon>Gammaproteobacteria</taxon>
        <taxon>Pasteurellales</taxon>
        <taxon>Pasteurellaceae</taxon>
        <taxon>Rodentibacter</taxon>
    </lineage>
</organism>
<comment type="catalytic activity">
    <reaction evidence="4 5">
        <text>carbamoyl phosphate + L-ornithine = L-citrulline + phosphate + H(+)</text>
        <dbReference type="Rhea" id="RHEA:19513"/>
        <dbReference type="ChEBI" id="CHEBI:15378"/>
        <dbReference type="ChEBI" id="CHEBI:43474"/>
        <dbReference type="ChEBI" id="CHEBI:46911"/>
        <dbReference type="ChEBI" id="CHEBI:57743"/>
        <dbReference type="ChEBI" id="CHEBI:58228"/>
        <dbReference type="EC" id="2.1.3.3"/>
    </reaction>
</comment>
<keyword evidence="3 5" id="KW-0808">Transferase</keyword>
<dbReference type="InterPro" id="IPR006131">
    <property type="entry name" value="Asp_carbamoyltransf_Asp/Orn-bd"/>
</dbReference>
<evidence type="ECO:0000256" key="5">
    <source>
        <dbReference type="HAMAP-Rule" id="MF_01109"/>
    </source>
</evidence>